<accession>A0A0F6UXL5</accession>
<reference evidence="1" key="1">
    <citation type="journal article" date="2015" name="Appl. Environ. Microbiol.">
        <title>Eight Novel Capsular Polysaccharide Synthesis Gene Loci Identified in Nontypeable Streptococcus suis Isolates.</title>
        <authorList>
            <person name="Zheng H."/>
            <person name="Ji S."/>
            <person name="Liu Z."/>
            <person name="Lan R."/>
            <person name="Huang Y."/>
            <person name="Bai X."/>
            <person name="Gottschalk M."/>
            <person name="Xu J."/>
        </authorList>
    </citation>
    <scope>NUCLEOTIDE SEQUENCE</scope>
    <source>
        <strain evidence="1">YS46_seq</strain>
    </source>
</reference>
<organism evidence="1">
    <name type="scientific">Streptococcus suis</name>
    <dbReference type="NCBI Taxonomy" id="1307"/>
    <lineage>
        <taxon>Bacteria</taxon>
        <taxon>Bacillati</taxon>
        <taxon>Bacillota</taxon>
        <taxon>Bacilli</taxon>
        <taxon>Lactobacillales</taxon>
        <taxon>Streptococcaceae</taxon>
        <taxon>Streptococcus</taxon>
    </lineage>
</organism>
<proteinExistence type="predicted"/>
<gene>
    <name evidence="1" type="primary">cpsY</name>
    <name evidence="1" type="ORF">YS46.seq-orf00030</name>
</gene>
<protein>
    <submittedName>
        <fullName evidence="1">Uncharacterized protein</fullName>
    </submittedName>
</protein>
<evidence type="ECO:0000313" key="1">
    <source>
        <dbReference type="EMBL" id="AKE80218.1"/>
    </source>
</evidence>
<sequence length="262" mass="30561">MTFNYLINNFTLSSSPSSFRQEVERIARIVKEDFYCYKIMNSFFLVVDDNTAITKIGAETKLDEFKEEFEISEDAHVSSALYSSLKGILLDLFENQSINKVTYRTIYSSYLEYLVKMWQSIPGPDGQVEIEPEVLYNGNLMFSDQDFHRSKCDVVYLNKVSKELKLYECKFRLFSFMSDLNYNGTVSKILKKQAKVKRKVAYLKAFHEIFEAGEVDAEQAEIAFVTLAHESQIQQDIVHLSPLKIYTREDIETREVFSKFYV</sequence>
<name>A0A0F6UXL5_STRSU</name>
<dbReference type="AlphaFoldDB" id="A0A0F6UXL5"/>
<dbReference type="EMBL" id="KM972271">
    <property type="protein sequence ID" value="AKE80218.1"/>
    <property type="molecule type" value="Genomic_DNA"/>
</dbReference>